<dbReference type="GO" id="GO:0019627">
    <property type="term" value="P:urea metabolic process"/>
    <property type="evidence" value="ECO:0007669"/>
    <property type="project" value="InterPro"/>
</dbReference>
<keyword evidence="4 5" id="KW-0143">Chaperone</keyword>
<dbReference type="GO" id="GO:0006457">
    <property type="term" value="P:protein folding"/>
    <property type="evidence" value="ECO:0007669"/>
    <property type="project" value="InterPro"/>
</dbReference>
<dbReference type="Gene3D" id="2.60.260.20">
    <property type="entry name" value="Urease metallochaperone UreE, N-terminal domain"/>
    <property type="match status" value="1"/>
</dbReference>
<evidence type="ECO:0000256" key="6">
    <source>
        <dbReference type="SAM" id="MobiDB-lite"/>
    </source>
</evidence>
<dbReference type="Pfam" id="PF02814">
    <property type="entry name" value="UreE_N"/>
    <property type="match status" value="1"/>
</dbReference>
<dbReference type="eggNOG" id="COG2371">
    <property type="taxonomic scope" value="Bacteria"/>
</dbReference>
<dbReference type="OrthoDB" id="9802215at2"/>
<reference evidence="8 9" key="2">
    <citation type="journal article" date="2015" name="Antonie Van Leeuwenhoek">
        <title>Thioclava indica sp. nov., isolated from surface seawater of the Indian Ocean.</title>
        <authorList>
            <person name="Liu Y."/>
            <person name="Lai Q."/>
            <person name="Du J."/>
            <person name="Xu H."/>
            <person name="Jiang L."/>
            <person name="Shao Z."/>
        </authorList>
    </citation>
    <scope>NUCLEOTIDE SEQUENCE [LARGE SCALE GENOMIC DNA]</scope>
    <source>
        <strain evidence="8 9">13D2W-2</strain>
    </source>
</reference>
<dbReference type="SUPFAM" id="SSF69287">
    <property type="entry name" value="Urease metallochaperone UreE, N-terminal domain"/>
    <property type="match status" value="1"/>
</dbReference>
<dbReference type="PATRIC" id="fig|1317124.6.peg.2860"/>
<gene>
    <name evidence="5 8" type="primary">ureE</name>
    <name evidence="8" type="ORF">DW2_14230</name>
</gene>
<accession>A0A085TTW8</accession>
<dbReference type="STRING" id="1317124.DW2_14230"/>
<dbReference type="Proteomes" id="UP000028607">
    <property type="component" value="Unassembled WGS sequence"/>
</dbReference>
<reference evidence="9" key="1">
    <citation type="submission" date="2013-04" db="EMBL/GenBank/DDBJ databases">
        <title>Thioclava sp. 13D2W-2 Genome Sequencing.</title>
        <authorList>
            <person name="Lai Q."/>
            <person name="Li G."/>
            <person name="Shao Z."/>
        </authorList>
    </citation>
    <scope>NUCLEOTIDE SEQUENCE [LARGE SCALE GENOMIC DNA]</scope>
    <source>
        <strain evidence="9">13D2W-2</strain>
    </source>
</reference>
<keyword evidence="9" id="KW-1185">Reference proteome</keyword>
<dbReference type="CDD" id="cd00571">
    <property type="entry name" value="UreE"/>
    <property type="match status" value="1"/>
</dbReference>
<keyword evidence="3 5" id="KW-0533">Nickel</keyword>
<evidence type="ECO:0000256" key="5">
    <source>
        <dbReference type="HAMAP-Rule" id="MF_00822"/>
    </source>
</evidence>
<evidence type="ECO:0000256" key="2">
    <source>
        <dbReference type="ARBA" id="ARBA00022490"/>
    </source>
</evidence>
<dbReference type="AlphaFoldDB" id="A0A085TTW8"/>
<evidence type="ECO:0000256" key="1">
    <source>
        <dbReference type="ARBA" id="ARBA00004496"/>
    </source>
</evidence>
<evidence type="ECO:0000259" key="7">
    <source>
        <dbReference type="SMART" id="SM00988"/>
    </source>
</evidence>
<comment type="function">
    <text evidence="5">Involved in urease metallocenter assembly. Binds nickel. Probably functions as a nickel donor during metallocenter assembly.</text>
</comment>
<dbReference type="InterPro" id="IPR012406">
    <property type="entry name" value="UreE"/>
</dbReference>
<dbReference type="Gene3D" id="3.30.70.790">
    <property type="entry name" value="UreE, C-terminal domain"/>
    <property type="match status" value="1"/>
</dbReference>
<comment type="caution">
    <text evidence="8">The sequence shown here is derived from an EMBL/GenBank/DDBJ whole genome shotgun (WGS) entry which is preliminary data.</text>
</comment>
<organism evidence="8 9">
    <name type="scientific">Thioclava atlantica</name>
    <dbReference type="NCBI Taxonomy" id="1317124"/>
    <lineage>
        <taxon>Bacteria</taxon>
        <taxon>Pseudomonadati</taxon>
        <taxon>Pseudomonadota</taxon>
        <taxon>Alphaproteobacteria</taxon>
        <taxon>Rhodobacterales</taxon>
        <taxon>Paracoccaceae</taxon>
        <taxon>Thioclava</taxon>
    </lineage>
</organism>
<dbReference type="GO" id="GO:0065003">
    <property type="term" value="P:protein-containing complex assembly"/>
    <property type="evidence" value="ECO:0007669"/>
    <property type="project" value="InterPro"/>
</dbReference>
<name>A0A085TTW8_9RHOB</name>
<evidence type="ECO:0000256" key="4">
    <source>
        <dbReference type="ARBA" id="ARBA00023186"/>
    </source>
</evidence>
<dbReference type="RefSeq" id="WP_038147663.1">
    <property type="nucleotide sequence ID" value="NZ_AQRC01000012.1"/>
</dbReference>
<comment type="similarity">
    <text evidence="5">Belongs to the UreE family.</text>
</comment>
<feature type="compositionally biased region" description="Basic and acidic residues" evidence="6">
    <location>
        <begin position="145"/>
        <end position="164"/>
    </location>
</feature>
<dbReference type="InterPro" id="IPR036118">
    <property type="entry name" value="UreE_N_sf"/>
</dbReference>
<feature type="region of interest" description="Disordered" evidence="6">
    <location>
        <begin position="129"/>
        <end position="164"/>
    </location>
</feature>
<evidence type="ECO:0000313" key="9">
    <source>
        <dbReference type="Proteomes" id="UP000028607"/>
    </source>
</evidence>
<evidence type="ECO:0000256" key="3">
    <source>
        <dbReference type="ARBA" id="ARBA00022596"/>
    </source>
</evidence>
<sequence>MSDYPRAGSVAPAGAWSEAVDHVALDYEGRFLRRKRLVAASGKGFLVDLPEVTNLVGGEAFVLGDGRCIEVRPALEPVLVVTGDLARLAWHIGNRHTPCQIEAERLVIRADHVLEAMLKRLGAEVSPGVETFQPEGGAYGTGRTMGHDHGHSHDHGHDDHHDHA</sequence>
<dbReference type="GO" id="GO:0051082">
    <property type="term" value="F:unfolded protein binding"/>
    <property type="evidence" value="ECO:0007669"/>
    <property type="project" value="UniProtKB-UniRule"/>
</dbReference>
<protein>
    <recommendedName>
        <fullName evidence="5">Urease accessory protein UreE</fullName>
    </recommendedName>
</protein>
<dbReference type="EMBL" id="AQRC01000012">
    <property type="protein sequence ID" value="KFE34165.1"/>
    <property type="molecule type" value="Genomic_DNA"/>
</dbReference>
<dbReference type="HAMAP" id="MF_00822">
    <property type="entry name" value="UreE"/>
    <property type="match status" value="1"/>
</dbReference>
<evidence type="ECO:0000313" key="8">
    <source>
        <dbReference type="EMBL" id="KFE34165.1"/>
    </source>
</evidence>
<dbReference type="PIRSF" id="PIRSF036402">
    <property type="entry name" value="Ureas_acces_UreE"/>
    <property type="match status" value="1"/>
</dbReference>
<dbReference type="InterPro" id="IPR007864">
    <property type="entry name" value="UreE_C_dom"/>
</dbReference>
<dbReference type="InterPro" id="IPR004029">
    <property type="entry name" value="UreE_N"/>
</dbReference>
<keyword evidence="2 5" id="KW-0963">Cytoplasm</keyword>
<proteinExistence type="inferred from homology"/>
<dbReference type="SMART" id="SM00988">
    <property type="entry name" value="UreE_N"/>
    <property type="match status" value="1"/>
</dbReference>
<dbReference type="Pfam" id="PF05194">
    <property type="entry name" value="UreE_C"/>
    <property type="match status" value="1"/>
</dbReference>
<feature type="domain" description="UreE urease accessory N-terminal" evidence="7">
    <location>
        <begin position="6"/>
        <end position="69"/>
    </location>
</feature>
<dbReference type="GO" id="GO:0005737">
    <property type="term" value="C:cytoplasm"/>
    <property type="evidence" value="ECO:0007669"/>
    <property type="project" value="UniProtKB-SubCell"/>
</dbReference>
<dbReference type="GO" id="GO:0016151">
    <property type="term" value="F:nickel cation binding"/>
    <property type="evidence" value="ECO:0007669"/>
    <property type="project" value="UniProtKB-UniRule"/>
</dbReference>
<comment type="subcellular location">
    <subcellularLocation>
        <location evidence="1 5">Cytoplasm</location>
    </subcellularLocation>
</comment>
<dbReference type="SUPFAM" id="SSF69737">
    <property type="entry name" value="Urease metallochaperone UreE, C-terminal domain"/>
    <property type="match status" value="1"/>
</dbReference>